<evidence type="ECO:0000256" key="9">
    <source>
        <dbReference type="ARBA" id="ARBA00023159"/>
    </source>
</evidence>
<dbReference type="InterPro" id="IPR016221">
    <property type="entry name" value="Bifunct_regulatory_prot_Ada"/>
</dbReference>
<evidence type="ECO:0000256" key="6">
    <source>
        <dbReference type="ARBA" id="ARBA00022833"/>
    </source>
</evidence>
<dbReference type="PIRSF" id="PIRSF000409">
    <property type="entry name" value="Ada"/>
    <property type="match status" value="1"/>
</dbReference>
<evidence type="ECO:0000256" key="13">
    <source>
        <dbReference type="PIRSR" id="PIRSR000409-1"/>
    </source>
</evidence>
<keyword evidence="3 16" id="KW-0808">Transferase</keyword>
<feature type="domain" description="HTH araC/xylS-type" evidence="15">
    <location>
        <begin position="88"/>
        <end position="185"/>
    </location>
</feature>
<dbReference type="CDD" id="cd06445">
    <property type="entry name" value="ATase"/>
    <property type="match status" value="1"/>
</dbReference>
<dbReference type="InterPro" id="IPR035451">
    <property type="entry name" value="Ada-like_dom_sf"/>
</dbReference>
<dbReference type="Gene3D" id="1.10.10.60">
    <property type="entry name" value="Homeodomain-like"/>
    <property type="match status" value="1"/>
</dbReference>
<evidence type="ECO:0000256" key="5">
    <source>
        <dbReference type="ARBA" id="ARBA00022763"/>
    </source>
</evidence>
<dbReference type="Pfam" id="PF02870">
    <property type="entry name" value="Methyltransf_1N"/>
    <property type="match status" value="1"/>
</dbReference>
<dbReference type="PROSITE" id="PS00374">
    <property type="entry name" value="MGMT"/>
    <property type="match status" value="1"/>
</dbReference>
<comment type="cofactor">
    <cofactor evidence="14">
        <name>Zn(2+)</name>
        <dbReference type="ChEBI" id="CHEBI:29105"/>
    </cofactor>
    <text evidence="14">Binds 1 zinc ion per subunit.</text>
</comment>
<dbReference type="PANTHER" id="PTHR10815">
    <property type="entry name" value="METHYLATED-DNA--PROTEIN-CYSTEINE METHYLTRANSFERASE"/>
    <property type="match status" value="1"/>
</dbReference>
<dbReference type="SUPFAM" id="SSF46689">
    <property type="entry name" value="Homeodomain-like"/>
    <property type="match status" value="1"/>
</dbReference>
<dbReference type="SUPFAM" id="SSF53155">
    <property type="entry name" value="Methylated DNA-protein cysteine methyltransferase domain"/>
    <property type="match status" value="1"/>
</dbReference>
<dbReference type="NCBIfam" id="NF011964">
    <property type="entry name" value="PRK15435.1"/>
    <property type="match status" value="1"/>
</dbReference>
<dbReference type="InterPro" id="IPR018062">
    <property type="entry name" value="HTH_AraC-typ_CS"/>
</dbReference>
<sequence length="352" mass="38376">MEHDTTAEDQRRWDAVLRRDASAEGQFVYGVTSTGVYCRPGCPARHPKRQNVVFFPDSHSAEQQGFRACLRCHPRQASPTDKTLAAIQQACRLIEQAEQPLTLHALAQAVGISAYHFQRHFKAVTGLTPKAYAEAHRSRTVRAALNDPATTVTQALYEAGYSSGSRFYEQANGILGMTPTAYKNGGADTEIRFALGECSLGAILVACSAKGVCAILLGDDPERLLRDLQDHFPRAHLLGGEAEFEQLVAQVVGYIETPVLGLALPLDIQGTAFQQRVWQALREIPAGQTVSYSEIANRIGAPRAVRAVGTACGANRIAVAIPCHRVVRTDGSLSGYRWGIERKRALLEREKG</sequence>
<feature type="binding site" evidence="14">
    <location>
        <position position="69"/>
    </location>
    <ligand>
        <name>Zn(2+)</name>
        <dbReference type="ChEBI" id="CHEBI:29105"/>
    </ligand>
</feature>
<dbReference type="SUPFAM" id="SSF57884">
    <property type="entry name" value="Ada DNA repair protein, N-terminal domain (N-Ada 10)"/>
    <property type="match status" value="1"/>
</dbReference>
<dbReference type="PROSITE" id="PS01124">
    <property type="entry name" value="HTH_ARAC_FAMILY_2"/>
    <property type="match status" value="1"/>
</dbReference>
<evidence type="ECO:0000256" key="3">
    <source>
        <dbReference type="ARBA" id="ARBA00022679"/>
    </source>
</evidence>
<dbReference type="InterPro" id="IPR014048">
    <property type="entry name" value="MethylDNA_cys_MeTrfase_DNA-bd"/>
</dbReference>
<keyword evidence="17" id="KW-1185">Reference proteome</keyword>
<dbReference type="NCBIfam" id="TIGR00589">
    <property type="entry name" value="ogt"/>
    <property type="match status" value="1"/>
</dbReference>
<dbReference type="Gene3D" id="3.40.10.10">
    <property type="entry name" value="DNA Methylphosphotriester Repair Domain"/>
    <property type="match status" value="1"/>
</dbReference>
<comment type="catalytic activity">
    <reaction evidence="1">
        <text>a 4-O-methyl-thymidine in DNA + L-cysteinyl-[protein] = a thymidine in DNA + S-methyl-L-cysteinyl-[protein]</text>
        <dbReference type="Rhea" id="RHEA:53428"/>
        <dbReference type="Rhea" id="RHEA-COMP:10131"/>
        <dbReference type="Rhea" id="RHEA-COMP:10132"/>
        <dbReference type="Rhea" id="RHEA-COMP:13555"/>
        <dbReference type="Rhea" id="RHEA-COMP:13556"/>
        <dbReference type="ChEBI" id="CHEBI:29950"/>
        <dbReference type="ChEBI" id="CHEBI:82612"/>
        <dbReference type="ChEBI" id="CHEBI:137386"/>
        <dbReference type="ChEBI" id="CHEBI:137387"/>
        <dbReference type="EC" id="2.1.1.63"/>
    </reaction>
</comment>
<dbReference type="SUPFAM" id="SSF46767">
    <property type="entry name" value="Methylated DNA-protein cysteine methyltransferase, C-terminal domain"/>
    <property type="match status" value="1"/>
</dbReference>
<dbReference type="InterPro" id="IPR018060">
    <property type="entry name" value="HTH_AraC"/>
</dbReference>
<protein>
    <submittedName>
        <fullName evidence="16">AraC family transcriptional regulator, regulatory protein of adaptative response / methylated-DNA-[protein]-cysteine methyltransferase</fullName>
    </submittedName>
</protein>
<dbReference type="InterPro" id="IPR008332">
    <property type="entry name" value="MethylG_MeTrfase_N"/>
</dbReference>
<dbReference type="InterPro" id="IPR001497">
    <property type="entry name" value="MethylDNA_cys_MeTrfase_AS"/>
</dbReference>
<dbReference type="Pfam" id="PF12833">
    <property type="entry name" value="HTH_18"/>
    <property type="match status" value="1"/>
</dbReference>
<dbReference type="GO" id="GO:0008270">
    <property type="term" value="F:zinc ion binding"/>
    <property type="evidence" value="ECO:0007669"/>
    <property type="project" value="InterPro"/>
</dbReference>
<evidence type="ECO:0000313" key="16">
    <source>
        <dbReference type="EMBL" id="SIS78697.1"/>
    </source>
</evidence>
<dbReference type="InterPro" id="IPR036631">
    <property type="entry name" value="MGMT_N_sf"/>
</dbReference>
<evidence type="ECO:0000256" key="10">
    <source>
        <dbReference type="ARBA" id="ARBA00023163"/>
    </source>
</evidence>
<dbReference type="GO" id="GO:0032259">
    <property type="term" value="P:methylation"/>
    <property type="evidence" value="ECO:0007669"/>
    <property type="project" value="UniProtKB-KW"/>
</dbReference>
<keyword evidence="2 16" id="KW-0489">Methyltransferase</keyword>
<dbReference type="STRING" id="80876.SAMN05421779_103623"/>
<keyword evidence="10" id="KW-0804">Transcription</keyword>
<keyword evidence="4 14" id="KW-0479">Metal-binding</keyword>
<comment type="catalytic activity">
    <reaction evidence="12">
        <text>a 6-O-methyl-2'-deoxyguanosine in DNA + L-cysteinyl-[protein] = S-methyl-L-cysteinyl-[protein] + a 2'-deoxyguanosine in DNA</text>
        <dbReference type="Rhea" id="RHEA:24000"/>
        <dbReference type="Rhea" id="RHEA-COMP:10131"/>
        <dbReference type="Rhea" id="RHEA-COMP:10132"/>
        <dbReference type="Rhea" id="RHEA-COMP:11367"/>
        <dbReference type="Rhea" id="RHEA-COMP:11368"/>
        <dbReference type="ChEBI" id="CHEBI:29950"/>
        <dbReference type="ChEBI" id="CHEBI:82612"/>
        <dbReference type="ChEBI" id="CHEBI:85445"/>
        <dbReference type="ChEBI" id="CHEBI:85448"/>
        <dbReference type="EC" id="2.1.1.63"/>
    </reaction>
</comment>
<organism evidence="16 17">
    <name type="scientific">Insolitispirillum peregrinum</name>
    <dbReference type="NCBI Taxonomy" id="80876"/>
    <lineage>
        <taxon>Bacteria</taxon>
        <taxon>Pseudomonadati</taxon>
        <taxon>Pseudomonadota</taxon>
        <taxon>Alphaproteobacteria</taxon>
        <taxon>Rhodospirillales</taxon>
        <taxon>Novispirillaceae</taxon>
        <taxon>Insolitispirillum</taxon>
    </lineage>
</organism>
<evidence type="ECO:0000256" key="14">
    <source>
        <dbReference type="PIRSR" id="PIRSR000409-3"/>
    </source>
</evidence>
<dbReference type="InterPro" id="IPR009057">
    <property type="entry name" value="Homeodomain-like_sf"/>
</dbReference>
<accession>A0A1N7LY01</accession>
<reference evidence="16 17" key="1">
    <citation type="submission" date="2017-01" db="EMBL/GenBank/DDBJ databases">
        <authorList>
            <person name="Mah S.A."/>
            <person name="Swanson W.J."/>
            <person name="Moy G.W."/>
            <person name="Vacquier V.D."/>
        </authorList>
    </citation>
    <scope>NUCLEOTIDE SEQUENCE [LARGE SCALE GENOMIC DNA]</scope>
    <source>
        <strain evidence="16 17">DSM 11589</strain>
    </source>
</reference>
<feature type="binding site" evidence="14">
    <location>
        <position position="42"/>
    </location>
    <ligand>
        <name>Zn(2+)</name>
        <dbReference type="ChEBI" id="CHEBI:29105"/>
    </ligand>
</feature>
<gene>
    <name evidence="16" type="ORF">SAMN05421779_103623</name>
</gene>
<evidence type="ECO:0000259" key="15">
    <source>
        <dbReference type="PROSITE" id="PS01124"/>
    </source>
</evidence>
<evidence type="ECO:0000256" key="4">
    <source>
        <dbReference type="ARBA" id="ARBA00022723"/>
    </source>
</evidence>
<dbReference type="GO" id="GO:0006281">
    <property type="term" value="P:DNA repair"/>
    <property type="evidence" value="ECO:0007669"/>
    <property type="project" value="UniProtKB-KW"/>
</dbReference>
<evidence type="ECO:0000256" key="7">
    <source>
        <dbReference type="ARBA" id="ARBA00023015"/>
    </source>
</evidence>
<dbReference type="Gene3D" id="3.30.160.70">
    <property type="entry name" value="Methylated DNA-protein cysteine methyltransferase domain"/>
    <property type="match status" value="1"/>
</dbReference>
<dbReference type="EMBL" id="FTOA01000003">
    <property type="protein sequence ID" value="SIS78697.1"/>
    <property type="molecule type" value="Genomic_DNA"/>
</dbReference>
<dbReference type="GO" id="GO:0003908">
    <property type="term" value="F:methylated-DNA-[protein]-cysteine S-methyltransferase activity"/>
    <property type="evidence" value="ECO:0007669"/>
    <property type="project" value="UniProtKB-EC"/>
</dbReference>
<evidence type="ECO:0000313" key="17">
    <source>
        <dbReference type="Proteomes" id="UP000185678"/>
    </source>
</evidence>
<feature type="active site" description="Nucleophile; methyl group acceptor from methylphosphotriester" evidence="13">
    <location>
        <position position="38"/>
    </location>
</feature>
<name>A0A1N7LY01_9PROT</name>
<keyword evidence="6 14" id="KW-0862">Zinc</keyword>
<feature type="binding site" evidence="14">
    <location>
        <position position="38"/>
    </location>
    <ligand>
        <name>Zn(2+)</name>
        <dbReference type="ChEBI" id="CHEBI:29105"/>
    </ligand>
</feature>
<keyword evidence="9" id="KW-0010">Activator</keyword>
<dbReference type="OrthoDB" id="9802228at2"/>
<evidence type="ECO:0000256" key="8">
    <source>
        <dbReference type="ARBA" id="ARBA00023125"/>
    </source>
</evidence>
<dbReference type="FunFam" id="1.10.10.10:FF:000410">
    <property type="entry name" value="ADA regulatory protein, putative"/>
    <property type="match status" value="1"/>
</dbReference>
<dbReference type="GO" id="GO:0043565">
    <property type="term" value="F:sequence-specific DNA binding"/>
    <property type="evidence" value="ECO:0007669"/>
    <property type="project" value="InterPro"/>
</dbReference>
<dbReference type="PANTHER" id="PTHR10815:SF14">
    <property type="entry name" value="BIFUNCTIONAL TRANSCRIPTIONAL ACTIVATOR_DNA REPAIR ENZYME ADA"/>
    <property type="match status" value="1"/>
</dbReference>
<proteinExistence type="predicted"/>
<dbReference type="InterPro" id="IPR036217">
    <property type="entry name" value="MethylDNA_cys_MeTrfase_DNAb"/>
</dbReference>
<dbReference type="InterPro" id="IPR004026">
    <property type="entry name" value="Ada_DNA_repair_Zn-bd"/>
</dbReference>
<dbReference type="GO" id="GO:0003700">
    <property type="term" value="F:DNA-binding transcription factor activity"/>
    <property type="evidence" value="ECO:0007669"/>
    <property type="project" value="InterPro"/>
</dbReference>
<dbReference type="Gene3D" id="1.10.10.10">
    <property type="entry name" value="Winged helix-like DNA-binding domain superfamily/Winged helix DNA-binding domain"/>
    <property type="match status" value="1"/>
</dbReference>
<dbReference type="RefSeq" id="WP_076400367.1">
    <property type="nucleotide sequence ID" value="NZ_FTOA01000003.1"/>
</dbReference>
<dbReference type="InterPro" id="IPR036388">
    <property type="entry name" value="WH-like_DNA-bd_sf"/>
</dbReference>
<evidence type="ECO:0000256" key="11">
    <source>
        <dbReference type="ARBA" id="ARBA00023204"/>
    </source>
</evidence>
<evidence type="ECO:0000256" key="1">
    <source>
        <dbReference type="ARBA" id="ARBA00001286"/>
    </source>
</evidence>
<dbReference type="PROSITE" id="PS00041">
    <property type="entry name" value="HTH_ARAC_FAMILY_1"/>
    <property type="match status" value="1"/>
</dbReference>
<evidence type="ECO:0000256" key="2">
    <source>
        <dbReference type="ARBA" id="ARBA00022603"/>
    </source>
</evidence>
<keyword evidence="7" id="KW-0805">Transcription regulation</keyword>
<feature type="binding site" evidence="14">
    <location>
        <position position="72"/>
    </location>
    <ligand>
        <name>Zn(2+)</name>
        <dbReference type="ChEBI" id="CHEBI:29105"/>
    </ligand>
</feature>
<dbReference type="Pfam" id="PF01035">
    <property type="entry name" value="DNA_binding_1"/>
    <property type="match status" value="1"/>
</dbReference>
<keyword evidence="8" id="KW-0238">DNA-binding</keyword>
<dbReference type="Pfam" id="PF02805">
    <property type="entry name" value="Ada_Zn_binding"/>
    <property type="match status" value="1"/>
</dbReference>
<dbReference type="AlphaFoldDB" id="A0A1N7LY01"/>
<keyword evidence="5" id="KW-0227">DNA damage</keyword>
<evidence type="ECO:0000256" key="12">
    <source>
        <dbReference type="ARBA" id="ARBA00049348"/>
    </source>
</evidence>
<keyword evidence="11" id="KW-0234">DNA repair</keyword>
<feature type="active site" description="Nucleophile; methyl group acceptor from either O6-methylguanine or O4-methylthymine" evidence="13">
    <location>
        <position position="323"/>
    </location>
</feature>
<dbReference type="SMART" id="SM00342">
    <property type="entry name" value="HTH_ARAC"/>
    <property type="match status" value="1"/>
</dbReference>
<dbReference type="Proteomes" id="UP000185678">
    <property type="component" value="Unassembled WGS sequence"/>
</dbReference>